<dbReference type="InterPro" id="IPR000562">
    <property type="entry name" value="FN_type2_dom"/>
</dbReference>
<dbReference type="Ensembl" id="ENST00000696192.1">
    <property type="protein sequence ID" value="ENSP00000512476.1"/>
    <property type="gene ID" value="ENSG00000131187.12"/>
</dbReference>
<dbReference type="Ensembl" id="ENST00000696192.1">
    <property type="protein sequence ID" value="ENSP00000512476.1"/>
    <property type="gene ID" value="ENSG00000131187.11"/>
</dbReference>
<reference evidence="9 10" key="1">
    <citation type="journal article" date="2001" name="Nature">
        <title>Initial sequencing and analysis of the human genome.</title>
        <authorList>
            <consortium name="International Human Genome Sequencing Consortium"/>
            <person name="Lander E.S."/>
            <person name="Linton L.M."/>
            <person name="Birren B."/>
            <person name="Nusbaum C."/>
            <person name="Zody M.C."/>
            <person name="Baldwin J."/>
            <person name="Devon K."/>
            <person name="Dewar K."/>
            <person name="Doyle M."/>
            <person name="FitzHugh W."/>
            <person name="Funke R."/>
            <person name="Gage D."/>
            <person name="Harris K."/>
            <person name="Heaford A."/>
            <person name="Howland J."/>
            <person name="Kann L."/>
            <person name="Lehoczky J."/>
            <person name="LeVine R."/>
            <person name="McEwan P."/>
            <person name="McKernan K."/>
            <person name="Meldrim J."/>
            <person name="Mesirov J.P."/>
            <person name="Miranda C."/>
            <person name="Morris W."/>
            <person name="Naylor J."/>
            <person name="Raymond C."/>
            <person name="Rosetti M."/>
            <person name="Santos R."/>
            <person name="Sheridan A."/>
            <person name="Sougnez C."/>
            <person name="Stange-Thomann N."/>
            <person name="Stojanovic N."/>
            <person name="Subramanian A."/>
            <person name="Wyman D."/>
            <person name="Rogers J."/>
            <person name="Sulston J."/>
            <person name="Ainscough R."/>
            <person name="Beck S."/>
            <person name="Bentley D."/>
            <person name="Burton J."/>
            <person name="Clee C."/>
            <person name="Carter N."/>
            <person name="Coulson A."/>
            <person name="Deadman R."/>
            <person name="Deloukas P."/>
            <person name="Dunham A."/>
            <person name="Dunham I."/>
            <person name="Durbin R."/>
            <person name="French L."/>
            <person name="Grafham D."/>
            <person name="Gregory S."/>
            <person name="Hubbard T."/>
            <person name="Humphray S."/>
            <person name="Hunt A."/>
            <person name="Jones M."/>
            <person name="Lloyd C."/>
            <person name="McMurray A."/>
            <person name="Matthews L."/>
            <person name="Mercer S."/>
            <person name="Milne S."/>
            <person name="Mullikin J.C."/>
            <person name="Mungall A."/>
            <person name="Plumb R."/>
            <person name="Ross M."/>
            <person name="Shownkeen R."/>
            <person name="Sims S."/>
            <person name="Waterston R.H."/>
            <person name="Wilson R.K."/>
            <person name="Hillier L.W."/>
            <person name="McPherson J.D."/>
            <person name="Marra M.A."/>
            <person name="Mardis E.R."/>
            <person name="Fulton L.A."/>
            <person name="Chinwalla A.T."/>
            <person name="Pepin K.H."/>
            <person name="Gish W.R."/>
            <person name="Chissoe S.L."/>
            <person name="Wendl M.C."/>
            <person name="Delehaunty K.D."/>
            <person name="Miner T.L."/>
            <person name="Delehaunty A."/>
            <person name="Kramer J.B."/>
            <person name="Cook L.L."/>
            <person name="Fulton R.S."/>
            <person name="Johnson D.L."/>
            <person name="Minx P.J."/>
            <person name="Clifton S.W."/>
            <person name="Hawkins T."/>
            <person name="Branscomb E."/>
            <person name="Predki P."/>
            <person name="Richardson P."/>
            <person name="Wenning S."/>
            <person name="Slezak T."/>
            <person name="Doggett N."/>
            <person name="Cheng J.F."/>
            <person name="Olsen A."/>
            <person name="Lucas S."/>
            <person name="Elkin C."/>
            <person name="Uberbacher E."/>
            <person name="Frazier M."/>
            <person name="Gibbs R.A."/>
            <person name="Muzny D.M."/>
            <person name="Scherer S.E."/>
            <person name="Bouck J.B."/>
            <person name="Sodergren E.J."/>
            <person name="Worley K.C."/>
            <person name="Rives C.M."/>
            <person name="Gorrell J.H."/>
            <person name="Metzker M.L."/>
            <person name="Naylor S.L."/>
            <person name="Kucherlapati R.S."/>
            <person name="Nelson D.L."/>
            <person name="Weinstock G.M."/>
            <person name="Sakaki Y."/>
            <person name="Fujiyama A."/>
            <person name="Hattori M."/>
            <person name="Yada T."/>
            <person name="Toyoda A."/>
            <person name="Itoh T."/>
            <person name="Kawagoe C."/>
            <person name="Watanabe H."/>
            <person name="Totoki Y."/>
            <person name="Taylor T."/>
            <person name="Weissenbach J."/>
            <person name="Heilig R."/>
            <person name="Saurin W."/>
            <person name="Artiguenave F."/>
            <person name="Brottier P."/>
            <person name="Bruls T."/>
            <person name="Pelletier E."/>
            <person name="Robert C."/>
            <person name="Wincker P."/>
            <person name="Smith D.R."/>
            <person name="Doucette-Stamm L."/>
            <person name="Rubenfield M."/>
            <person name="Weinstock K."/>
            <person name="Lee H.M."/>
            <person name="Dubois J."/>
            <person name="Rosenthal A."/>
            <person name="Platzer M."/>
            <person name="Nyakatura G."/>
            <person name="Taudien S."/>
            <person name="Rump A."/>
            <person name="Yang H."/>
            <person name="Yu J."/>
            <person name="Wang J."/>
            <person name="Huang G."/>
            <person name="Gu J."/>
            <person name="Hood L."/>
            <person name="Rowen L."/>
            <person name="Madan A."/>
            <person name="Qin S."/>
            <person name="Davis R.W."/>
            <person name="Federspiel N.A."/>
            <person name="Abola A.P."/>
            <person name="Proctor M.J."/>
            <person name="Myers R.M."/>
            <person name="Schmutz J."/>
            <person name="Dickson M."/>
            <person name="Grimwood J."/>
            <person name="Cox D.R."/>
            <person name="Olson M.V."/>
            <person name="Kaul R."/>
            <person name="Raymond C."/>
            <person name="Shimizu N."/>
            <person name="Kawasaki K."/>
            <person name="Minoshima S."/>
            <person name="Evans G.A."/>
            <person name="Athanasiou M."/>
            <person name="Schultz R."/>
            <person name="Roe B.A."/>
            <person name="Chen F."/>
            <person name="Pan H."/>
            <person name="Ramser J."/>
            <person name="Lehrach H."/>
            <person name="Reinhardt R."/>
            <person name="McCombie W.R."/>
            <person name="de la Bastide M."/>
            <person name="Dedhia N."/>
            <person name="Blocker H."/>
            <person name="Hornischer K."/>
            <person name="Nordsiek G."/>
            <person name="Agarwala R."/>
            <person name="Aravind L."/>
            <person name="Bailey J.A."/>
            <person name="Bateman A."/>
            <person name="Batzoglou S."/>
            <person name="Birney E."/>
            <person name="Bork P."/>
            <person name="Brown D.G."/>
            <person name="Burge C.B."/>
            <person name="Cerutti L."/>
            <person name="Chen H.C."/>
            <person name="Church D."/>
            <person name="Clamp M."/>
            <person name="Copley R.R."/>
            <person name="Doerks T."/>
            <person name="Eddy S.R."/>
            <person name="Eichler E.E."/>
            <person name="Furey T.S."/>
            <person name="Galagan J."/>
            <person name="Gilbert J.G."/>
            <person name="Harmon C."/>
            <person name="Hayashizaki Y."/>
            <person name="Haussler D."/>
            <person name="Hermjakob H."/>
            <person name="Hokamp K."/>
            <person name="Jang W."/>
            <person name="Johnson L.S."/>
            <person name="Jones T.A."/>
            <person name="Kasif S."/>
            <person name="Kaspryzk A."/>
            <person name="Kennedy S."/>
            <person name="Kent W.J."/>
            <person name="Kitts P."/>
            <person name="Koonin E.V."/>
            <person name="Korf I."/>
            <person name="Kulp D."/>
            <person name="Lancet D."/>
            <person name="Lowe T.M."/>
            <person name="McLysaght A."/>
            <person name="Mikkelsen T."/>
            <person name="Moran J.V."/>
            <person name="Mulder N."/>
            <person name="Pollara V.J."/>
            <person name="Ponting C.P."/>
            <person name="Schuler G."/>
            <person name="Schultz J."/>
            <person name="Slater G."/>
            <person name="Smit A.F."/>
            <person name="Stupka E."/>
            <person name="Szustakowski J."/>
            <person name="Thierry-Mieg D."/>
            <person name="Thierry-Mieg J."/>
            <person name="Wagner L."/>
            <person name="Wallis J."/>
            <person name="Wheeler R."/>
            <person name="Williams A."/>
            <person name="Wolf Y.I."/>
            <person name="Wolfe K.H."/>
            <person name="Yang S.P."/>
            <person name="Yeh R.F."/>
            <person name="Collins F."/>
            <person name="Guyer M.S."/>
            <person name="Peterson J."/>
            <person name="Felsenfeld A."/>
            <person name="Wetterstrand K.A."/>
            <person name="Patrinos A."/>
            <person name="Morgan M.J."/>
            <person name="de Jong P."/>
            <person name="Catanese J.J."/>
            <person name="Osoegawa K."/>
            <person name="Shizuya H."/>
            <person name="Choi S."/>
            <person name="Chen Y.J."/>
        </authorList>
    </citation>
    <scope>NUCLEOTIDE SEQUENCE [LARGE SCALE GENOMIC DNA]</scope>
</reference>
<dbReference type="PANTHER" id="PTHR22918:SF1">
    <property type="entry name" value="FIBRONECTIN TYPE-II DOMAIN-CONTAINING PROTEIN"/>
    <property type="match status" value="1"/>
</dbReference>
<feature type="signal peptide" evidence="7">
    <location>
        <begin position="1"/>
        <end position="19"/>
    </location>
</feature>
<feature type="domain" description="Fibronectin type-II" evidence="8">
    <location>
        <begin position="42"/>
        <end position="96"/>
    </location>
</feature>
<keyword evidence="7" id="KW-0732">Signal</keyword>
<reference evidence="9 10" key="2">
    <citation type="journal article" date="2004" name="Nature">
        <title>The DNA sequence and comparative analysis of human chromosome 5.</title>
        <authorList>
            <person name="Schmutz J."/>
            <person name="Martin J."/>
            <person name="Terry A."/>
            <person name="Couronne O."/>
            <person name="Grimwood J."/>
            <person name="Lowry S."/>
            <person name="Gordon L.A."/>
            <person name="Scott D."/>
            <person name="Xie G."/>
            <person name="Huang W."/>
            <person name="Hellsten U."/>
            <person name="Tran-Gyamfi M."/>
            <person name="She X."/>
            <person name="Prabhakar S."/>
            <person name="Aerts A."/>
            <person name="Altherr M."/>
            <person name="Bajorek E."/>
            <person name="Black S."/>
            <person name="Branscomb E."/>
            <person name="Caoile C."/>
            <person name="Challacombe J.F."/>
            <person name="Chan Y.M."/>
            <person name="Denys M."/>
            <person name="Detter J.C."/>
            <person name="Escobar J."/>
            <person name="Flowers D."/>
            <person name="Fotopulos D."/>
            <person name="Glavina T."/>
            <person name="Gomez M."/>
            <person name="Gonzales E."/>
            <person name="Goodstein D."/>
            <person name="Grigoriev I."/>
            <person name="Groza M."/>
            <person name="Hammon N."/>
            <person name="Hawkins T."/>
            <person name="Haydu L."/>
            <person name="Israni S."/>
            <person name="Jett J."/>
            <person name="Kadner K."/>
            <person name="Kimball H."/>
            <person name="Kobayashi A."/>
            <person name="Lopez F."/>
            <person name="Lou Y."/>
            <person name="Martinez D."/>
            <person name="Medina C."/>
            <person name="Morgan J."/>
            <person name="Nandkeshwar R."/>
            <person name="Noonan J.P."/>
            <person name="Pitluck S."/>
            <person name="Pollard M."/>
            <person name="Predki P."/>
            <person name="Priest J."/>
            <person name="Ramirez L."/>
            <person name="Retterer J."/>
            <person name="Rodriguez A."/>
            <person name="Rogers S."/>
            <person name="Salamov A."/>
            <person name="Salazar A."/>
            <person name="Thayer N."/>
            <person name="Tice H."/>
            <person name="Tsai M."/>
            <person name="Ustaszewska A."/>
            <person name="Vo N."/>
            <person name="Wheeler J."/>
            <person name="Wu K."/>
            <person name="Yang J."/>
            <person name="Dickson M."/>
            <person name="Cheng J.F."/>
            <person name="Eichler E.E."/>
            <person name="Olsen A."/>
            <person name="Pennacchio L.A."/>
            <person name="Rokhsar D.S."/>
            <person name="Richardson P."/>
            <person name="Lucas S.M."/>
            <person name="Myers R.M."/>
            <person name="Rubin E.M."/>
        </authorList>
    </citation>
    <scope>NUCLEOTIDE SEQUENCE [LARGE SCALE GENOMIC DNA]</scope>
</reference>
<evidence type="ECO:0000256" key="3">
    <source>
        <dbReference type="ARBA" id="ARBA00022525"/>
    </source>
</evidence>
<dbReference type="AlphaFoldDB" id="A0A8Q3WL37"/>
<evidence type="ECO:0000256" key="4">
    <source>
        <dbReference type="ARBA" id="ARBA00022737"/>
    </source>
</evidence>
<protein>
    <submittedName>
        <fullName evidence="9">Coagulation factor XII</fullName>
    </submittedName>
</protein>
<dbReference type="CDD" id="cd00062">
    <property type="entry name" value="FN2"/>
    <property type="match status" value="1"/>
</dbReference>
<dbReference type="SMART" id="SM00059">
    <property type="entry name" value="FN2"/>
    <property type="match status" value="1"/>
</dbReference>
<evidence type="ECO:0000256" key="1">
    <source>
        <dbReference type="ARBA" id="ARBA00004613"/>
    </source>
</evidence>
<comment type="caution">
    <text evidence="6">Lacks conserved residue(s) required for the propagation of feature annotation.</text>
</comment>
<proteinExistence type="evidence at protein level"/>
<dbReference type="OrthoDB" id="9925451at2759"/>
<dbReference type="Pfam" id="PF00040">
    <property type="entry name" value="fn2"/>
    <property type="match status" value="1"/>
</dbReference>
<dbReference type="GO" id="GO:0005576">
    <property type="term" value="C:extracellular region"/>
    <property type="evidence" value="ECO:0007669"/>
    <property type="project" value="UniProtKB-SubCell"/>
</dbReference>
<dbReference type="InterPro" id="IPR036943">
    <property type="entry name" value="FN_type2_sf"/>
</dbReference>
<evidence type="ECO:0007829" key="12">
    <source>
        <dbReference type="ProteomicsDB" id="A0A8Q3WL37"/>
    </source>
</evidence>
<dbReference type="OpenTargets" id="ENSG00000131187"/>
<comment type="similarity">
    <text evidence="2">Belongs to the seminal plasma protein family.</text>
</comment>
<keyword evidence="3" id="KW-0964">Secreted</keyword>
<sequence>MRALLLLGFLLVSLESTLSIPPWEAPKEHKYKAEEHTVVLTVTGEPCHFPFQYHRQLYHKCTHKGRPGPQPCLVSFYRCATTPNFDQDQRWGYCLEPKKVKDPTHLGFWTQPLLSLHNTLWKSRGRVLGRSGPILQVGKPSLETWSSKVTRQVGSRRALAPSCVTQLPALPSTMSISQTTAANTAPARKEGPV</sequence>
<dbReference type="InterPro" id="IPR013806">
    <property type="entry name" value="Kringle-like"/>
</dbReference>
<organism evidence="9 10">
    <name type="scientific">Homo sapiens</name>
    <name type="common">Human</name>
    <dbReference type="NCBI Taxonomy" id="9606"/>
    <lineage>
        <taxon>Eukaryota</taxon>
        <taxon>Metazoa</taxon>
        <taxon>Chordata</taxon>
        <taxon>Craniata</taxon>
        <taxon>Vertebrata</taxon>
        <taxon>Euteleostomi</taxon>
        <taxon>Mammalia</taxon>
        <taxon>Eutheria</taxon>
        <taxon>Euarchontoglires</taxon>
        <taxon>Primates</taxon>
        <taxon>Haplorrhini</taxon>
        <taxon>Catarrhini</taxon>
        <taxon>Hominidae</taxon>
        <taxon>Homo</taxon>
    </lineage>
</organism>
<reference evidence="9" key="5">
    <citation type="submission" date="2025-09" db="UniProtKB">
        <authorList>
            <consortium name="Ensembl"/>
        </authorList>
    </citation>
    <scope>IDENTIFICATION</scope>
</reference>
<dbReference type="FunFam" id="2.10.10.10:FF:000010">
    <property type="entry name" value="Coagulation factor XII"/>
    <property type="match status" value="1"/>
</dbReference>
<evidence type="ECO:0007829" key="11">
    <source>
        <dbReference type="PeptideAtlas" id="A0A8Q3WL37"/>
    </source>
</evidence>
<dbReference type="PANTHER" id="PTHR22918">
    <property type="entry name" value="SEMINAL PLASMA PROTEIN"/>
    <property type="match status" value="1"/>
</dbReference>
<dbReference type="PRINTS" id="PR00013">
    <property type="entry name" value="FNTYPEII"/>
</dbReference>
<feature type="chain" id="PRO_5035812965" evidence="7">
    <location>
        <begin position="20"/>
        <end position="193"/>
    </location>
</feature>
<dbReference type="SUPFAM" id="SSF57440">
    <property type="entry name" value="Kringle-like"/>
    <property type="match status" value="1"/>
</dbReference>
<name>A0A8Q3WL37_HUMAN</name>
<dbReference type="EMBL" id="AC145098">
    <property type="status" value="NOT_ANNOTATED_CDS"/>
    <property type="molecule type" value="Genomic_DNA"/>
</dbReference>
<evidence type="ECO:0000256" key="7">
    <source>
        <dbReference type="SAM" id="SignalP"/>
    </source>
</evidence>
<keyword evidence="10" id="KW-1185">Reference proteome</keyword>
<dbReference type="Proteomes" id="UP000005640">
    <property type="component" value="Chromosome 5"/>
</dbReference>
<dbReference type="SMR" id="A0A8Q3WL37"/>
<reference evidence="9" key="4">
    <citation type="submission" date="2025-08" db="UniProtKB">
        <authorList>
            <consortium name="Ensembl"/>
        </authorList>
    </citation>
    <scope>IDENTIFICATION</scope>
</reference>
<evidence type="ECO:0000256" key="6">
    <source>
        <dbReference type="PROSITE-ProRule" id="PRU00479"/>
    </source>
</evidence>
<keyword evidence="5" id="KW-1015">Disulfide bond</keyword>
<evidence type="ECO:0000256" key="5">
    <source>
        <dbReference type="ARBA" id="ARBA00023157"/>
    </source>
</evidence>
<evidence type="ECO:0000259" key="8">
    <source>
        <dbReference type="PROSITE" id="PS51092"/>
    </source>
</evidence>
<dbReference type="GeneTree" id="ENSGT00940000161657"/>
<dbReference type="Gene3D" id="2.10.10.10">
    <property type="entry name" value="Fibronectin, type II, collagen-binding"/>
    <property type="match status" value="1"/>
</dbReference>
<evidence type="ECO:0000256" key="2">
    <source>
        <dbReference type="ARBA" id="ARBA00010011"/>
    </source>
</evidence>
<comment type="subcellular location">
    <subcellularLocation>
        <location evidence="1">Secreted</location>
    </subcellularLocation>
</comment>
<reference evidence="9 10" key="3">
    <citation type="journal article" date="2004" name="Nature">
        <title>Finishing the euchromatic sequence of the human genome.</title>
        <authorList>
            <consortium name="International Human Genome Sequencing Consortium"/>
        </authorList>
    </citation>
    <scope>NUCLEOTIDE SEQUENCE [LARGE SCALE GENOMIC DNA]</scope>
</reference>
<dbReference type="InterPro" id="IPR051666">
    <property type="entry name" value="SP_Capacitation_Regulator"/>
</dbReference>
<keyword evidence="11 12" id="KW-1267">Proteomics identification</keyword>
<evidence type="ECO:0000313" key="10">
    <source>
        <dbReference type="Proteomes" id="UP000005640"/>
    </source>
</evidence>
<dbReference type="HGNC" id="HGNC:3530">
    <property type="gene designation" value="F12"/>
</dbReference>
<accession>A0A8Q3WL37</accession>
<evidence type="ECO:0000313" key="9">
    <source>
        <dbReference type="Ensembl" id="ENSP00000512476.1"/>
    </source>
</evidence>
<dbReference type="PROSITE" id="PS51092">
    <property type="entry name" value="FN2_2"/>
    <property type="match status" value="1"/>
</dbReference>
<gene>
    <name evidence="9" type="primary">F12</name>
</gene>
<keyword evidence="4" id="KW-0677">Repeat</keyword>